<evidence type="ECO:0000313" key="4">
    <source>
        <dbReference type="EMBL" id="TMI84928.1"/>
    </source>
</evidence>
<dbReference type="SMART" id="SM00822">
    <property type="entry name" value="PKS_KR"/>
    <property type="match status" value="1"/>
</dbReference>
<reference evidence="4 5" key="1">
    <citation type="journal article" date="2019" name="Nat. Microbiol.">
        <title>Mediterranean grassland soil C-N compound turnover is dependent on rainfall and depth, and is mediated by genomically divergent microorganisms.</title>
        <authorList>
            <person name="Diamond S."/>
            <person name="Andeer P.F."/>
            <person name="Li Z."/>
            <person name="Crits-Christoph A."/>
            <person name="Burstein D."/>
            <person name="Anantharaman K."/>
            <person name="Lane K.R."/>
            <person name="Thomas B.C."/>
            <person name="Pan C."/>
            <person name="Northen T.R."/>
            <person name="Banfield J.F."/>
        </authorList>
    </citation>
    <scope>NUCLEOTIDE SEQUENCE [LARGE SCALE GENOMIC DNA]</scope>
    <source>
        <strain evidence="4">NP_7</strain>
    </source>
</reference>
<dbReference type="EC" id="1.1.1.47" evidence="4"/>
<evidence type="ECO:0000313" key="5">
    <source>
        <dbReference type="Proteomes" id="UP000320048"/>
    </source>
</evidence>
<dbReference type="PANTHER" id="PTHR42879:SF2">
    <property type="entry name" value="3-OXOACYL-[ACYL-CARRIER-PROTEIN] REDUCTASE FABG"/>
    <property type="match status" value="1"/>
</dbReference>
<evidence type="ECO:0000256" key="1">
    <source>
        <dbReference type="ARBA" id="ARBA00006484"/>
    </source>
</evidence>
<dbReference type="Pfam" id="PF13561">
    <property type="entry name" value="adh_short_C2"/>
    <property type="match status" value="1"/>
</dbReference>
<dbReference type="InterPro" id="IPR020904">
    <property type="entry name" value="Sc_DH/Rdtase_CS"/>
</dbReference>
<dbReference type="NCBIfam" id="NF005559">
    <property type="entry name" value="PRK07231.1"/>
    <property type="match status" value="1"/>
</dbReference>
<evidence type="ECO:0000256" key="2">
    <source>
        <dbReference type="ARBA" id="ARBA00023002"/>
    </source>
</evidence>
<dbReference type="InterPro" id="IPR057326">
    <property type="entry name" value="KR_dom"/>
</dbReference>
<dbReference type="EMBL" id="VBAO01000011">
    <property type="protein sequence ID" value="TMI84928.1"/>
    <property type="molecule type" value="Genomic_DNA"/>
</dbReference>
<dbReference type="PROSITE" id="PS00061">
    <property type="entry name" value="ADH_SHORT"/>
    <property type="match status" value="1"/>
</dbReference>
<dbReference type="FunFam" id="3.40.50.720:FF:000084">
    <property type="entry name" value="Short-chain dehydrogenase reductase"/>
    <property type="match status" value="1"/>
</dbReference>
<organism evidence="4 5">
    <name type="scientific">Candidatus Segetimicrobium genomatis</name>
    <dbReference type="NCBI Taxonomy" id="2569760"/>
    <lineage>
        <taxon>Bacteria</taxon>
        <taxon>Bacillati</taxon>
        <taxon>Candidatus Sysuimicrobiota</taxon>
        <taxon>Candidatus Sysuimicrobiia</taxon>
        <taxon>Candidatus Sysuimicrobiales</taxon>
        <taxon>Candidatus Segetimicrobiaceae</taxon>
        <taxon>Candidatus Segetimicrobium</taxon>
    </lineage>
</organism>
<dbReference type="InterPro" id="IPR036291">
    <property type="entry name" value="NAD(P)-bd_dom_sf"/>
</dbReference>
<dbReference type="PANTHER" id="PTHR42879">
    <property type="entry name" value="3-OXOACYL-(ACYL-CARRIER-PROTEIN) REDUCTASE"/>
    <property type="match status" value="1"/>
</dbReference>
<dbReference type="GO" id="GO:0032787">
    <property type="term" value="P:monocarboxylic acid metabolic process"/>
    <property type="evidence" value="ECO:0007669"/>
    <property type="project" value="UniProtKB-ARBA"/>
</dbReference>
<comment type="similarity">
    <text evidence="1">Belongs to the short-chain dehydrogenases/reductases (SDR) family.</text>
</comment>
<dbReference type="SUPFAM" id="SSF51735">
    <property type="entry name" value="NAD(P)-binding Rossmann-fold domains"/>
    <property type="match status" value="1"/>
</dbReference>
<dbReference type="PRINTS" id="PR00080">
    <property type="entry name" value="SDRFAMILY"/>
</dbReference>
<accession>A0A537JMY6</accession>
<dbReference type="Proteomes" id="UP000320048">
    <property type="component" value="Unassembled WGS sequence"/>
</dbReference>
<feature type="domain" description="Ketoreductase" evidence="3">
    <location>
        <begin position="13"/>
        <end position="199"/>
    </location>
</feature>
<dbReference type="InterPro" id="IPR050259">
    <property type="entry name" value="SDR"/>
</dbReference>
<protein>
    <submittedName>
        <fullName evidence="4">Glucose 1-dehydrogenase</fullName>
        <ecNumber evidence="4">1.1.1.47</ecNumber>
    </submittedName>
</protein>
<proteinExistence type="inferred from homology"/>
<sequence>MTEPANTYALSGRTALVTGGSRGIGRGIAIGLARCGANVAVNYREAAGAAAQVVTEIERFGRKGVALRADVTDPRAVDRMLTEMESAVGPAEILVNNAGVVRRTPFLEIPQEEWTVVLETNLHAAFLVGQAVARRMVKHRVRGRIINISSTSARIAGPNLTPYCVSKAGVTMLTKQMALELAEHGIQVNEVNPGLIETDMTHAYIQNEANRQLRLGRIPLKRIGEPADVVGAVLFLASRDAGLMTGASVFVDGGVTVW</sequence>
<dbReference type="PRINTS" id="PR00081">
    <property type="entry name" value="GDHRDH"/>
</dbReference>
<keyword evidence="2 4" id="KW-0560">Oxidoreductase</keyword>
<name>A0A537JMY6_9BACT</name>
<evidence type="ECO:0000259" key="3">
    <source>
        <dbReference type="SMART" id="SM00822"/>
    </source>
</evidence>
<dbReference type="GO" id="GO:0047936">
    <property type="term" value="F:glucose 1-dehydrogenase [NAD(P)+] activity"/>
    <property type="evidence" value="ECO:0007669"/>
    <property type="project" value="UniProtKB-EC"/>
</dbReference>
<gene>
    <name evidence="4" type="ORF">E6H04_00395</name>
</gene>
<dbReference type="InterPro" id="IPR002347">
    <property type="entry name" value="SDR_fam"/>
</dbReference>
<dbReference type="AlphaFoldDB" id="A0A537JMY6"/>
<comment type="caution">
    <text evidence="4">The sequence shown here is derived from an EMBL/GenBank/DDBJ whole genome shotgun (WGS) entry which is preliminary data.</text>
</comment>
<dbReference type="Gene3D" id="3.40.50.720">
    <property type="entry name" value="NAD(P)-binding Rossmann-like Domain"/>
    <property type="match status" value="1"/>
</dbReference>